<comment type="caution">
    <text evidence="2">The sequence shown here is derived from an EMBL/GenBank/DDBJ whole genome shotgun (WGS) entry which is preliminary data.</text>
</comment>
<evidence type="ECO:0000256" key="1">
    <source>
        <dbReference type="SAM" id="SignalP"/>
    </source>
</evidence>
<sequence length="310" mass="33771">MKRIIPLILALLLLAACGAEVVEATPTPAVTTPTAAPMPEASSLPDYIPPMDFEPVSVWQAEHFCGRALLYLGAEEDGSTPFKVYSCFTYEVVEYLDGNMLMSARAFSAKAVDSGEFSVDCGKHGLWLEPVLGASALTGRLSVDGDRLTLSYTGFERAAWAEDTPGFEFSLSGGQPVIDSGTGENDSVQYLPTEFKRLPDEYLGRAMYWMPMFEEEASAGRLRGLEVGDSYADIVVRFPNPLDIWSRDPRSVSAPDGWYDTFYGSEAGTVFASLFYEGGVPSTVLITCCSYASFRLDEGLNITEVSVVIR</sequence>
<organism evidence="2 3">
    <name type="scientific">Candidatus Scatomorpha intestinigallinarum</name>
    <dbReference type="NCBI Taxonomy" id="2840923"/>
    <lineage>
        <taxon>Bacteria</taxon>
        <taxon>Bacillati</taxon>
        <taxon>Bacillota</taxon>
        <taxon>Clostridia</taxon>
        <taxon>Eubacteriales</taxon>
        <taxon>Candidatus Scatomorpha</taxon>
    </lineage>
</organism>
<evidence type="ECO:0000313" key="3">
    <source>
        <dbReference type="Proteomes" id="UP000824238"/>
    </source>
</evidence>
<feature type="chain" id="PRO_5038402801" evidence="1">
    <location>
        <begin position="25"/>
        <end position="310"/>
    </location>
</feature>
<protein>
    <submittedName>
        <fullName evidence="2">Uncharacterized protein</fullName>
    </submittedName>
</protein>
<reference evidence="2" key="1">
    <citation type="submission" date="2020-10" db="EMBL/GenBank/DDBJ databases">
        <authorList>
            <person name="Gilroy R."/>
        </authorList>
    </citation>
    <scope>NUCLEOTIDE SEQUENCE</scope>
    <source>
        <strain evidence="2">ChiGjej3B3-7149</strain>
    </source>
</reference>
<proteinExistence type="predicted"/>
<dbReference type="EMBL" id="DVHH01000050">
    <property type="protein sequence ID" value="HIR54328.1"/>
    <property type="molecule type" value="Genomic_DNA"/>
</dbReference>
<dbReference type="Proteomes" id="UP000824238">
    <property type="component" value="Unassembled WGS sequence"/>
</dbReference>
<reference evidence="2" key="2">
    <citation type="journal article" date="2021" name="PeerJ">
        <title>Extensive microbial diversity within the chicken gut microbiome revealed by metagenomics and culture.</title>
        <authorList>
            <person name="Gilroy R."/>
            <person name="Ravi A."/>
            <person name="Getino M."/>
            <person name="Pursley I."/>
            <person name="Horton D.L."/>
            <person name="Alikhan N.F."/>
            <person name="Baker D."/>
            <person name="Gharbi K."/>
            <person name="Hall N."/>
            <person name="Watson M."/>
            <person name="Adriaenssens E.M."/>
            <person name="Foster-Nyarko E."/>
            <person name="Jarju S."/>
            <person name="Secka A."/>
            <person name="Antonio M."/>
            <person name="Oren A."/>
            <person name="Chaudhuri R.R."/>
            <person name="La Ragione R."/>
            <person name="Hildebrand F."/>
            <person name="Pallen M.J."/>
        </authorList>
    </citation>
    <scope>NUCLEOTIDE SEQUENCE</scope>
    <source>
        <strain evidence="2">ChiGjej3B3-7149</strain>
    </source>
</reference>
<dbReference type="AlphaFoldDB" id="A0A9D1DK97"/>
<feature type="signal peptide" evidence="1">
    <location>
        <begin position="1"/>
        <end position="24"/>
    </location>
</feature>
<name>A0A9D1DK97_9FIRM</name>
<dbReference type="PROSITE" id="PS51257">
    <property type="entry name" value="PROKAR_LIPOPROTEIN"/>
    <property type="match status" value="1"/>
</dbReference>
<gene>
    <name evidence="2" type="ORF">IAD36_01830</name>
</gene>
<evidence type="ECO:0000313" key="2">
    <source>
        <dbReference type="EMBL" id="HIR54328.1"/>
    </source>
</evidence>
<accession>A0A9D1DK97</accession>
<keyword evidence="1" id="KW-0732">Signal</keyword>